<dbReference type="STRING" id="415425.SAMN05444363_1683"/>
<keyword evidence="1" id="KW-0732">Signal</keyword>
<protein>
    <recommendedName>
        <fullName evidence="4">PKD domain-containing protein</fullName>
    </recommendedName>
</protein>
<evidence type="ECO:0000313" key="3">
    <source>
        <dbReference type="Proteomes" id="UP000184488"/>
    </source>
</evidence>
<organism evidence="2 3">
    <name type="scientific">Flavobacterium terrae</name>
    <dbReference type="NCBI Taxonomy" id="415425"/>
    <lineage>
        <taxon>Bacteria</taxon>
        <taxon>Pseudomonadati</taxon>
        <taxon>Bacteroidota</taxon>
        <taxon>Flavobacteriia</taxon>
        <taxon>Flavobacteriales</taxon>
        <taxon>Flavobacteriaceae</taxon>
        <taxon>Flavobacterium</taxon>
    </lineage>
</organism>
<feature type="chain" id="PRO_5013359534" description="PKD domain-containing protein" evidence="1">
    <location>
        <begin position="32"/>
        <end position="722"/>
    </location>
</feature>
<feature type="non-terminal residue" evidence="2">
    <location>
        <position position="722"/>
    </location>
</feature>
<accession>A0A1M6EAX6</accession>
<reference evidence="3" key="1">
    <citation type="submission" date="2016-11" db="EMBL/GenBank/DDBJ databases">
        <authorList>
            <person name="Varghese N."/>
            <person name="Submissions S."/>
        </authorList>
    </citation>
    <scope>NUCLEOTIDE SEQUENCE [LARGE SCALE GENOMIC DNA]</scope>
    <source>
        <strain evidence="3">DSM 18829</strain>
    </source>
</reference>
<proteinExistence type="predicted"/>
<gene>
    <name evidence="2" type="ORF">SAMN05444363_1683</name>
</gene>
<dbReference type="AlphaFoldDB" id="A0A1M6EAX6"/>
<sequence>MENFTFLQTTPNRKQNFFLFFVLLCTTIAFSQNPYNCNNCSSNDISIQKVELVSATSDGNGGYLPLPSTCNSGDIMNGYLKVTLDQNATTRYGIQISADIYVNGVYNSPINFETCNTFNSGTYNLYIPLVGSPISWTCGTSLSLRNIFIGWGNSAGNNVCNLGNCDVGPHCFKYNIDTNFVVITPLSVNFTAVGSCPPNNFAQTYVFNGSTTSGGVTPYSYSWIITKNGNPIPGSPFSGSLLTLDFSNLGGAGSYSVTLQVTDSNSPPTVSTNTQVINVGSCCVPSATCNLSPIVANSCSIPPAFTNPLDVFTFESCGKIATITSSDSGDLIVCGDGNGADFNRTYTLYYDGVPFQTCVQNIKINDNTPPTFTAPANTTIYADAQCNYDASVQVVGDVTDEADNCSTGLQATYTDSVADGACQGSHIITRTWALVDNCGNQAATQTQTITVLDNIAPTFTAPANTTIYADAQCNYDASVQVVGDVTDEADNCSTGLQATYTDSVADGACQGSHIITRTWSLVDNCGNQAATQTQTITVLDNIAPTFTAPANTTIYADAQCNYDASVQVVGDVTDEADNCSTGLQATYTDSVADGACQGSHIITRTWALVDNCGNQAATQTQTITVLDNIAPTFTAPANTTIYADAQCNYDASVQVVGDVTDEADNCSTGLQATYTDSVADGACQGSHIITRTWSLVDNCGNQAATQTQTITVLDNIAPTFTA</sequence>
<feature type="signal peptide" evidence="1">
    <location>
        <begin position="1"/>
        <end position="31"/>
    </location>
</feature>
<evidence type="ECO:0000313" key="2">
    <source>
        <dbReference type="EMBL" id="SHI82632.1"/>
    </source>
</evidence>
<evidence type="ECO:0000256" key="1">
    <source>
        <dbReference type="SAM" id="SignalP"/>
    </source>
</evidence>
<evidence type="ECO:0008006" key="4">
    <source>
        <dbReference type="Google" id="ProtNLM"/>
    </source>
</evidence>
<dbReference type="EMBL" id="FQZI01000003">
    <property type="protein sequence ID" value="SHI82632.1"/>
    <property type="molecule type" value="Genomic_DNA"/>
</dbReference>
<dbReference type="Proteomes" id="UP000184488">
    <property type="component" value="Unassembled WGS sequence"/>
</dbReference>
<keyword evidence="3" id="KW-1185">Reference proteome</keyword>
<name>A0A1M6EAX6_9FLAO</name>